<feature type="signal peptide" evidence="2">
    <location>
        <begin position="1"/>
        <end position="24"/>
    </location>
</feature>
<keyword evidence="2" id="KW-0732">Signal</keyword>
<gene>
    <name evidence="3" type="ORF">DS2_08445</name>
</gene>
<keyword evidence="4" id="KW-1185">Reference proteome</keyword>
<evidence type="ECO:0000256" key="2">
    <source>
        <dbReference type="SAM" id="SignalP"/>
    </source>
</evidence>
<proteinExistence type="predicted"/>
<name>W7QY96_9ALTE</name>
<keyword evidence="1" id="KW-0175">Coiled coil</keyword>
<dbReference type="STRING" id="1328313.DS2_08445"/>
<evidence type="ECO:0000313" key="3">
    <source>
        <dbReference type="EMBL" id="EWH10290.1"/>
    </source>
</evidence>
<evidence type="ECO:0000256" key="1">
    <source>
        <dbReference type="SAM" id="Coils"/>
    </source>
</evidence>
<feature type="chain" id="PRO_5004898724" description="Lipoprotein" evidence="2">
    <location>
        <begin position="25"/>
        <end position="328"/>
    </location>
</feature>
<feature type="coiled-coil region" evidence="1">
    <location>
        <begin position="177"/>
        <end position="204"/>
    </location>
</feature>
<dbReference type="AlphaFoldDB" id="W7QY96"/>
<comment type="caution">
    <text evidence="3">The sequence shown here is derived from an EMBL/GenBank/DDBJ whole genome shotgun (WGS) entry which is preliminary data.</text>
</comment>
<dbReference type="EMBL" id="ARZY01000013">
    <property type="protein sequence ID" value="EWH10290.1"/>
    <property type="molecule type" value="Genomic_DNA"/>
</dbReference>
<accession>W7QY96</accession>
<organism evidence="3 4">
    <name type="scientific">Catenovulum agarivorans DS-2</name>
    <dbReference type="NCBI Taxonomy" id="1328313"/>
    <lineage>
        <taxon>Bacteria</taxon>
        <taxon>Pseudomonadati</taxon>
        <taxon>Pseudomonadota</taxon>
        <taxon>Gammaproteobacteria</taxon>
        <taxon>Alteromonadales</taxon>
        <taxon>Alteromonadaceae</taxon>
        <taxon>Catenovulum</taxon>
    </lineage>
</organism>
<dbReference type="PROSITE" id="PS51257">
    <property type="entry name" value="PROKAR_LIPOPROTEIN"/>
    <property type="match status" value="1"/>
</dbReference>
<evidence type="ECO:0000313" key="4">
    <source>
        <dbReference type="Proteomes" id="UP000019276"/>
    </source>
</evidence>
<evidence type="ECO:0008006" key="5">
    <source>
        <dbReference type="Google" id="ProtNLM"/>
    </source>
</evidence>
<sequence>MDIQMKAIKTISLVAALFSGCVAANQTGEYTEFVGAAGAVNWSKGKIEAEGMGAAPPNKPPHVIPLLACRAAIADAQRNLLEATKGVRVQATTVVEKYMLASDQVSTSVEGVVRNALITEKTPLADGTCRVTVTAPLAGNLSQTIYQHAFDLESQKTALYYLLDGVGKSLSWLMPAKAHAATSNQQILRRLEQLEARLLQLEQGVNQKNAPSAQSDVLPTGLIIDVRGGHFVPSMSPKIYSKSGKKLYPKKQARDAILENGRLVSLFTRDLSFAQRHPKVGERPWIIKAAQSNNSRTDIVVNEKIAAKLQQLIASQFFNDAGVIIVLD</sequence>
<reference evidence="3 4" key="1">
    <citation type="journal article" date="2014" name="Genome Announc.">
        <title>Draft Genome Sequence of the Agar-Degrading Bacterium Catenovulum sp. Strain DS-2, Isolated from Intestines of Haliotis diversicolor.</title>
        <authorList>
            <person name="Shan D."/>
            <person name="Li X."/>
            <person name="Gu Z."/>
            <person name="Wei G."/>
            <person name="Gao Z."/>
            <person name="Shao Z."/>
        </authorList>
    </citation>
    <scope>NUCLEOTIDE SEQUENCE [LARGE SCALE GENOMIC DNA]</scope>
    <source>
        <strain evidence="3 4">DS-2</strain>
    </source>
</reference>
<protein>
    <recommendedName>
        <fullName evidence="5">Lipoprotein</fullName>
    </recommendedName>
</protein>
<dbReference type="eggNOG" id="COG3018">
    <property type="taxonomic scope" value="Bacteria"/>
</dbReference>
<dbReference type="Proteomes" id="UP000019276">
    <property type="component" value="Unassembled WGS sequence"/>
</dbReference>